<dbReference type="AlphaFoldDB" id="A0A6G4XWI3"/>
<proteinExistence type="predicted"/>
<reference evidence="2 3" key="1">
    <citation type="submission" date="2020-02" db="EMBL/GenBank/DDBJ databases">
        <title>Whole-genome analyses of novel actinobacteria.</title>
        <authorList>
            <person name="Sahin N."/>
            <person name="Tokatli A."/>
        </authorList>
    </citation>
    <scope>NUCLEOTIDE SEQUENCE [LARGE SCALE GENOMIC DNA]</scope>
    <source>
        <strain evidence="2 3">YC504</strain>
    </source>
</reference>
<keyword evidence="3" id="KW-1185">Reference proteome</keyword>
<dbReference type="RefSeq" id="WP_165336570.1">
    <property type="nucleotide sequence ID" value="NZ_JAAKZW010000290.1"/>
</dbReference>
<organism evidence="2 3">
    <name type="scientific">Streptomyces mesophilus</name>
    <dbReference type="NCBI Taxonomy" id="1775132"/>
    <lineage>
        <taxon>Bacteria</taxon>
        <taxon>Bacillati</taxon>
        <taxon>Actinomycetota</taxon>
        <taxon>Actinomycetes</taxon>
        <taxon>Kitasatosporales</taxon>
        <taxon>Streptomycetaceae</taxon>
        <taxon>Streptomyces</taxon>
    </lineage>
</organism>
<accession>A0A6G4XWI3</accession>
<feature type="compositionally biased region" description="Basic and acidic residues" evidence="1">
    <location>
        <begin position="107"/>
        <end position="125"/>
    </location>
</feature>
<name>A0A6G4XWI3_9ACTN</name>
<protein>
    <submittedName>
        <fullName evidence="2">Uncharacterized protein</fullName>
    </submittedName>
</protein>
<comment type="caution">
    <text evidence="2">The sequence shown here is derived from an EMBL/GenBank/DDBJ whole genome shotgun (WGS) entry which is preliminary data.</text>
</comment>
<feature type="region of interest" description="Disordered" evidence="1">
    <location>
        <begin position="83"/>
        <end position="145"/>
    </location>
</feature>
<sequence length="145" mass="16143">MDLLITLQITADAEDLAWSLQRHLRRAGGPWTVELLDRSETVRVRVPEVPGLQGLVGPVFQWLLPRSGVRSVTLTAPNGEQVVVSADDATQSPPEPVYEPDQEQVFEEDRVDLSSIRTERRRDDPQSVTPPGPVIDPGDDWPQES</sequence>
<evidence type="ECO:0000313" key="3">
    <source>
        <dbReference type="Proteomes" id="UP000481109"/>
    </source>
</evidence>
<dbReference type="EMBL" id="JAAKZW010000290">
    <property type="protein sequence ID" value="NGO81167.1"/>
    <property type="molecule type" value="Genomic_DNA"/>
</dbReference>
<gene>
    <name evidence="2" type="ORF">G6045_36715</name>
</gene>
<evidence type="ECO:0000313" key="2">
    <source>
        <dbReference type="EMBL" id="NGO81167.1"/>
    </source>
</evidence>
<dbReference type="Proteomes" id="UP000481109">
    <property type="component" value="Unassembled WGS sequence"/>
</dbReference>
<evidence type="ECO:0000256" key="1">
    <source>
        <dbReference type="SAM" id="MobiDB-lite"/>
    </source>
</evidence>